<keyword evidence="1" id="KW-0812">Transmembrane</keyword>
<feature type="domain" description="DUF2470" evidence="2">
    <location>
        <begin position="11"/>
        <end position="83"/>
    </location>
</feature>
<dbReference type="OrthoDB" id="5553410at2759"/>
<keyword evidence="4" id="KW-1185">Reference proteome</keyword>
<evidence type="ECO:0000259" key="2">
    <source>
        <dbReference type="Pfam" id="PF10615"/>
    </source>
</evidence>
<dbReference type="AlphaFoldDB" id="A0A6H0XTH8"/>
<dbReference type="SUPFAM" id="SSF50475">
    <property type="entry name" value="FMN-binding split barrel"/>
    <property type="match status" value="1"/>
</dbReference>
<keyword evidence="1" id="KW-0472">Membrane</keyword>
<dbReference type="EMBL" id="CP051140">
    <property type="protein sequence ID" value="QIW97759.1"/>
    <property type="molecule type" value="Genomic_DNA"/>
</dbReference>
<dbReference type="Pfam" id="PF10615">
    <property type="entry name" value="DUF2470"/>
    <property type="match status" value="1"/>
</dbReference>
<dbReference type="Gene3D" id="3.20.180.10">
    <property type="entry name" value="PNP-oxidase-like"/>
    <property type="match status" value="1"/>
</dbReference>
<evidence type="ECO:0000313" key="4">
    <source>
        <dbReference type="Proteomes" id="UP000503462"/>
    </source>
</evidence>
<dbReference type="Proteomes" id="UP000503462">
    <property type="component" value="Chromosome 2"/>
</dbReference>
<dbReference type="InterPro" id="IPR019595">
    <property type="entry name" value="DUF2470"/>
</dbReference>
<organism evidence="3 4">
    <name type="scientific">Peltaster fructicola</name>
    <dbReference type="NCBI Taxonomy" id="286661"/>
    <lineage>
        <taxon>Eukaryota</taxon>
        <taxon>Fungi</taxon>
        <taxon>Dikarya</taxon>
        <taxon>Ascomycota</taxon>
        <taxon>Pezizomycotina</taxon>
        <taxon>Dothideomycetes</taxon>
        <taxon>Dothideomycetes incertae sedis</taxon>
        <taxon>Peltaster</taxon>
    </lineage>
</organism>
<evidence type="ECO:0000256" key="1">
    <source>
        <dbReference type="SAM" id="Phobius"/>
    </source>
</evidence>
<dbReference type="PANTHER" id="PTHR37783:SF1">
    <property type="entry name" value="MEMBRANE PROTEIN, PUTATIVE (AFU_ORTHOLOGUE AFUA_1G04315)-RELATED"/>
    <property type="match status" value="1"/>
</dbReference>
<evidence type="ECO:0000313" key="3">
    <source>
        <dbReference type="EMBL" id="QIW97759.1"/>
    </source>
</evidence>
<name>A0A6H0XTH8_9PEZI</name>
<keyword evidence="1" id="KW-1133">Transmembrane helix</keyword>
<protein>
    <recommendedName>
        <fullName evidence="2">DUF2470 domain-containing protein</fullName>
    </recommendedName>
</protein>
<feature type="transmembrane region" description="Helical" evidence="1">
    <location>
        <begin position="102"/>
        <end position="122"/>
    </location>
</feature>
<dbReference type="PANTHER" id="PTHR37783">
    <property type="entry name" value="MEMBRANE PROTEIN, PUTATIVE (AFU_ORTHOLOGUE AFUA_1G04315)-RELATED"/>
    <property type="match status" value="1"/>
</dbReference>
<feature type="transmembrane region" description="Helical" evidence="1">
    <location>
        <begin position="157"/>
        <end position="177"/>
    </location>
</feature>
<dbReference type="InterPro" id="IPR037119">
    <property type="entry name" value="Haem_oxidase_HugZ-like_sf"/>
</dbReference>
<reference evidence="3 4" key="1">
    <citation type="journal article" date="2016" name="Sci. Rep.">
        <title>Peltaster fructicola genome reveals evolution from an invasive phytopathogen to an ectophytic parasite.</title>
        <authorList>
            <person name="Xu C."/>
            <person name="Chen H."/>
            <person name="Gleason M.L."/>
            <person name="Xu J.R."/>
            <person name="Liu H."/>
            <person name="Zhang R."/>
            <person name="Sun G."/>
        </authorList>
    </citation>
    <scope>NUCLEOTIDE SEQUENCE [LARGE SCALE GENOMIC DNA]</scope>
    <source>
        <strain evidence="3 4">LNHT1506</strain>
    </source>
</reference>
<gene>
    <name evidence="3" type="ORF">AMS68_003277</name>
</gene>
<proteinExistence type="predicted"/>
<accession>A0A6H0XTH8</accession>
<sequence length="223" mass="25432">MADSKSASAKNGIITHMNKDHSDSLIRYLEYYHKLSGWRAYNAKMTDIELDNLKVRASGQTYTIPFHPPMNSFSEARHRLVDMDKLAALHLRKSDVTIKRFVPPYGLYAIGFVLTVGGFAVLSQRHLFEAGGVVEQLAGPQFGPRLAALLHHAQPRIFYGLIAVHIAEMFYFIRYKLVEHSVSIRAPQFWLWAISVLIEGIGAQARFKRTVELARIEKEKQRH</sequence>